<name>A0ABR7MTP0_9FIRM</name>
<organism evidence="6 7">
    <name type="scientific">Jutongia hominis</name>
    <dbReference type="NCBI Taxonomy" id="2763664"/>
    <lineage>
        <taxon>Bacteria</taxon>
        <taxon>Bacillati</taxon>
        <taxon>Bacillota</taxon>
        <taxon>Clostridia</taxon>
        <taxon>Lachnospirales</taxon>
        <taxon>Lachnospiraceae</taxon>
        <taxon>Jutongia</taxon>
    </lineage>
</organism>
<dbReference type="Gene3D" id="1.10.287.1490">
    <property type="match status" value="1"/>
</dbReference>
<feature type="transmembrane region" description="Helical" evidence="5">
    <location>
        <begin position="12"/>
        <end position="32"/>
    </location>
</feature>
<dbReference type="Gene3D" id="2.40.30.170">
    <property type="match status" value="1"/>
</dbReference>
<sequence>MSLISKIKGKKKITIGIVCLLILSIVAGFGYYQVQKGKKSDAKVVTKETEVKSGNLTVGITESGNVAIDTLTQSYSLSRTSVSSTSTSSSGSTSSATTTKSGSSDSTKSADNASLEQSSSTKNSASSIQSTADSSTQSTADSSTQSTAYSSTQNSSASSEEELVVKKVCVSTGQNVKKGDTLLTLTKSSVESAKKSYQENYDAARIAYNEAKTTRDAAKVSAEYEYKQRIATGKSALATYKATVASLEANVSSTKAAYQKAQNGIKTLPTQIASLKKKIAKAKSASGVMDSVNNTTQQSSSNTTTGTNTTSSTQSSSTITQLTQELTQLQTQLSEYRSNLNSLKSQYTSAKKALKTGKITAKQTYEESRIEAKNAKALYTVALSSVNDDVDAAKETYDQTKEELEAFNAFTKNNEVTAKYTGKLTSVGYSKGDSLNSSTAIAAYVDTDGVNITVSVAQDDVSNIKVGDNVNIYLSAYEDELFEGTVTSISSSSTGDTTVSYPVVVTLSGDVSKVYDGMSSEVTFVSKEVKDVTYVSNKAITTEGTKSYVTLKKADGTTKKTKVVTGFSDGHNVEIKSGLKKGDTVLIESQVSQ</sequence>
<proteinExistence type="predicted"/>
<reference evidence="6 7" key="1">
    <citation type="submission" date="2020-08" db="EMBL/GenBank/DDBJ databases">
        <title>Genome public.</title>
        <authorList>
            <person name="Liu C."/>
            <person name="Sun Q."/>
        </authorList>
    </citation>
    <scope>NUCLEOTIDE SEQUENCE [LARGE SCALE GENOMIC DNA]</scope>
    <source>
        <strain evidence="6 7">BX3</strain>
    </source>
</reference>
<dbReference type="RefSeq" id="WP_249304164.1">
    <property type="nucleotide sequence ID" value="NZ_JACRSW010000027.1"/>
</dbReference>
<feature type="compositionally biased region" description="Polar residues" evidence="4">
    <location>
        <begin position="110"/>
        <end position="123"/>
    </location>
</feature>
<keyword evidence="5" id="KW-0472">Membrane</keyword>
<accession>A0ABR7MTP0</accession>
<protein>
    <submittedName>
        <fullName evidence="6">HlyD family efflux transporter periplasmic adaptor subunit</fullName>
    </submittedName>
</protein>
<evidence type="ECO:0000313" key="6">
    <source>
        <dbReference type="EMBL" id="MBC8557176.1"/>
    </source>
</evidence>
<gene>
    <name evidence="6" type="ORF">H8700_05600</name>
</gene>
<feature type="region of interest" description="Disordered" evidence="4">
    <location>
        <begin position="286"/>
        <end position="319"/>
    </location>
</feature>
<dbReference type="EMBL" id="JACRSW010000027">
    <property type="protein sequence ID" value="MBC8557176.1"/>
    <property type="molecule type" value="Genomic_DNA"/>
</dbReference>
<dbReference type="Gene3D" id="2.40.420.20">
    <property type="match status" value="1"/>
</dbReference>
<evidence type="ECO:0000256" key="2">
    <source>
        <dbReference type="ARBA" id="ARBA00023054"/>
    </source>
</evidence>
<dbReference type="PANTHER" id="PTHR32347">
    <property type="entry name" value="EFFLUX SYSTEM COMPONENT YKNX-RELATED"/>
    <property type="match status" value="1"/>
</dbReference>
<dbReference type="Proteomes" id="UP000637513">
    <property type="component" value="Unassembled WGS sequence"/>
</dbReference>
<evidence type="ECO:0000313" key="7">
    <source>
        <dbReference type="Proteomes" id="UP000637513"/>
    </source>
</evidence>
<dbReference type="PRINTS" id="PR01490">
    <property type="entry name" value="RTXTOXIND"/>
</dbReference>
<keyword evidence="2 3" id="KW-0175">Coiled coil</keyword>
<comment type="subcellular location">
    <subcellularLocation>
        <location evidence="1">Cell envelope</location>
    </subcellularLocation>
</comment>
<feature type="compositionally biased region" description="Low complexity" evidence="4">
    <location>
        <begin position="293"/>
        <end position="319"/>
    </location>
</feature>
<evidence type="ECO:0000256" key="5">
    <source>
        <dbReference type="SAM" id="Phobius"/>
    </source>
</evidence>
<feature type="compositionally biased region" description="Low complexity" evidence="4">
    <location>
        <begin position="81"/>
        <end position="109"/>
    </location>
</feature>
<keyword evidence="7" id="KW-1185">Reference proteome</keyword>
<evidence type="ECO:0000256" key="3">
    <source>
        <dbReference type="SAM" id="Coils"/>
    </source>
</evidence>
<keyword evidence="5" id="KW-1133">Transmembrane helix</keyword>
<evidence type="ECO:0000256" key="4">
    <source>
        <dbReference type="SAM" id="MobiDB-lite"/>
    </source>
</evidence>
<feature type="coiled-coil region" evidence="3">
    <location>
        <begin position="319"/>
        <end position="353"/>
    </location>
</feature>
<dbReference type="InterPro" id="IPR050465">
    <property type="entry name" value="UPF0194_transport"/>
</dbReference>
<evidence type="ECO:0000256" key="1">
    <source>
        <dbReference type="ARBA" id="ARBA00004196"/>
    </source>
</evidence>
<comment type="caution">
    <text evidence="6">The sequence shown here is derived from an EMBL/GenBank/DDBJ whole genome shotgun (WGS) entry which is preliminary data.</text>
</comment>
<feature type="region of interest" description="Disordered" evidence="4">
    <location>
        <begin position="81"/>
        <end position="157"/>
    </location>
</feature>
<keyword evidence="5" id="KW-0812">Transmembrane</keyword>
<feature type="compositionally biased region" description="Low complexity" evidence="4">
    <location>
        <begin position="124"/>
        <end position="157"/>
    </location>
</feature>